<proteinExistence type="predicted"/>
<feature type="compositionally biased region" description="Polar residues" evidence="1">
    <location>
        <begin position="573"/>
        <end position="583"/>
    </location>
</feature>
<sequence length="970" mass="104245">MPDTNSGTLSPYHFKTTPPNGDATAPTARPKLGRENTDALLSYYESSLADEGIDYTRSHSPEKAPSRGTQHKRQMSSASTSSSDYSSESDVTGPSVHDTTSETSSMATRRSRVPSQGGSDRRRVAIVQMESSTSASDSSHSSALRTRRGVRSNLEGLALVAPPDAAPRTYKHLTPPPTAPLTGESKTPTDSRERDEKGHGRSASEIVPSKKRSPRDVGIVGTASQALREPKIQSYVDNKGLQPPVFQKASQSRSPSPTYSASSDQSEYGRGLLSPMSTRSVDTPMITPEIGQSKQIDVPVAAPVVVDLSSSSVLQPKKSMSATPSRKNTAPTTIMQAVTSSPFPAPGPKPYLHYQPGLHAIAGPLPPPPRLNIELDTHQPPPPRPPRVHSPPPTRVRGDLEAVKQALQLPPSVSAALANRAKSTPMTLPTSKAEIEKSNSIPSMGSTSEPTLEKPAHHREGAFPPSSSESPSESEPPKRPESPSPSKSDVLSGDDTRTELKTVAEESDSSGTDEDEDGVPAVTVIEPPPRKNSLPLEMLAEGYEKSDAWVNVSRDMSPSPEGRRTTSIDRGSRTPSPVKSAKSTDYGDTPSPPPKSFRNSLTTNLKRFSSLPRTPSLSSKSARRSSAGTQYSSRTPSPSLQLQILTPHRKIISKSPAAMYCHEVISVRNTAERCAIYTSKINELYNYDCGLADWVVDTKYRDPNAPTKRTPSAIPFTPQQRHTSRSSMISEATFPRRPDASVATDLSFRSYRDITPPTAPPPLPYPSLAMNQQRAYPPRSSSSVASGTPPSSIRSLASTPSIKAGFFASLGRKASISSGKREKPTLTTSTSSSSSTPTTRLLTKPPPSSVSSPRPINNPSVPGGPRAPPNRAQRSQTLMTTTSPFSSTAPLDRNETIGRRPSMFNVSSDHPVIDIRADPEFVRQVDKLVELVPHADRDVLAGYLRRAGQDVLAIGQYLEDEKNGAVKVPE</sequence>
<feature type="compositionally biased region" description="Basic and acidic residues" evidence="1">
    <location>
        <begin position="187"/>
        <end position="199"/>
    </location>
</feature>
<evidence type="ECO:0000256" key="1">
    <source>
        <dbReference type="SAM" id="MobiDB-lite"/>
    </source>
</evidence>
<feature type="compositionally biased region" description="Acidic residues" evidence="1">
    <location>
        <begin position="505"/>
        <end position="518"/>
    </location>
</feature>
<keyword evidence="3" id="KW-1185">Reference proteome</keyword>
<dbReference type="EMBL" id="ML213591">
    <property type="protein sequence ID" value="TFK43224.1"/>
    <property type="molecule type" value="Genomic_DNA"/>
</dbReference>
<feature type="compositionally biased region" description="Polar residues" evidence="1">
    <location>
        <begin position="717"/>
        <end position="729"/>
    </location>
</feature>
<evidence type="ECO:0000313" key="3">
    <source>
        <dbReference type="Proteomes" id="UP000308652"/>
    </source>
</evidence>
<feature type="compositionally biased region" description="Polar residues" evidence="1">
    <location>
        <begin position="438"/>
        <end position="450"/>
    </location>
</feature>
<feature type="region of interest" description="Disordered" evidence="1">
    <location>
        <begin position="312"/>
        <end position="331"/>
    </location>
</feature>
<feature type="compositionally biased region" description="Low complexity" evidence="1">
    <location>
        <begin position="249"/>
        <end position="266"/>
    </location>
</feature>
<feature type="compositionally biased region" description="Polar residues" evidence="1">
    <location>
        <begin position="318"/>
        <end position="331"/>
    </location>
</feature>
<feature type="region of interest" description="Disordered" evidence="1">
    <location>
        <begin position="814"/>
        <end position="905"/>
    </location>
</feature>
<feature type="region of interest" description="Disordered" evidence="1">
    <location>
        <begin position="348"/>
        <end position="641"/>
    </location>
</feature>
<feature type="compositionally biased region" description="Basic and acidic residues" evidence="1">
    <location>
        <begin position="561"/>
        <end position="572"/>
    </location>
</feature>
<dbReference type="AlphaFoldDB" id="A0A5C3MCW4"/>
<dbReference type="STRING" id="68775.A0A5C3MCW4"/>
<feature type="compositionally biased region" description="Pro residues" evidence="1">
    <location>
        <begin position="379"/>
        <end position="394"/>
    </location>
</feature>
<feature type="compositionally biased region" description="Low complexity" evidence="1">
    <location>
        <begin position="825"/>
        <end position="861"/>
    </location>
</feature>
<organism evidence="2 3">
    <name type="scientific">Crucibulum laeve</name>
    <dbReference type="NCBI Taxonomy" id="68775"/>
    <lineage>
        <taxon>Eukaryota</taxon>
        <taxon>Fungi</taxon>
        <taxon>Dikarya</taxon>
        <taxon>Basidiomycota</taxon>
        <taxon>Agaricomycotina</taxon>
        <taxon>Agaricomycetes</taxon>
        <taxon>Agaricomycetidae</taxon>
        <taxon>Agaricales</taxon>
        <taxon>Agaricineae</taxon>
        <taxon>Nidulariaceae</taxon>
        <taxon>Crucibulum</taxon>
    </lineage>
</organism>
<feature type="compositionally biased region" description="Basic and acidic residues" evidence="1">
    <location>
        <begin position="54"/>
        <end position="65"/>
    </location>
</feature>
<feature type="compositionally biased region" description="Basic and acidic residues" evidence="1">
    <location>
        <begin position="451"/>
        <end position="461"/>
    </location>
</feature>
<feature type="region of interest" description="Disordered" evidence="1">
    <location>
        <begin position="52"/>
        <end position="285"/>
    </location>
</feature>
<accession>A0A5C3MCW4</accession>
<feature type="compositionally biased region" description="Low complexity" evidence="1">
    <location>
        <begin position="777"/>
        <end position="792"/>
    </location>
</feature>
<feature type="compositionally biased region" description="Polar residues" evidence="1">
    <location>
        <begin position="872"/>
        <end position="889"/>
    </location>
</feature>
<feature type="region of interest" description="Disordered" evidence="1">
    <location>
        <begin position="1"/>
        <end position="39"/>
    </location>
</feature>
<reference evidence="2 3" key="1">
    <citation type="journal article" date="2019" name="Nat. Ecol. Evol.">
        <title>Megaphylogeny resolves global patterns of mushroom evolution.</title>
        <authorList>
            <person name="Varga T."/>
            <person name="Krizsan K."/>
            <person name="Foldi C."/>
            <person name="Dima B."/>
            <person name="Sanchez-Garcia M."/>
            <person name="Sanchez-Ramirez S."/>
            <person name="Szollosi G.J."/>
            <person name="Szarkandi J.G."/>
            <person name="Papp V."/>
            <person name="Albert L."/>
            <person name="Andreopoulos W."/>
            <person name="Angelini C."/>
            <person name="Antonin V."/>
            <person name="Barry K.W."/>
            <person name="Bougher N.L."/>
            <person name="Buchanan P."/>
            <person name="Buyck B."/>
            <person name="Bense V."/>
            <person name="Catcheside P."/>
            <person name="Chovatia M."/>
            <person name="Cooper J."/>
            <person name="Damon W."/>
            <person name="Desjardin D."/>
            <person name="Finy P."/>
            <person name="Geml J."/>
            <person name="Haridas S."/>
            <person name="Hughes K."/>
            <person name="Justo A."/>
            <person name="Karasinski D."/>
            <person name="Kautmanova I."/>
            <person name="Kiss B."/>
            <person name="Kocsube S."/>
            <person name="Kotiranta H."/>
            <person name="LaButti K.M."/>
            <person name="Lechner B.E."/>
            <person name="Liimatainen K."/>
            <person name="Lipzen A."/>
            <person name="Lukacs Z."/>
            <person name="Mihaltcheva S."/>
            <person name="Morgado L.N."/>
            <person name="Niskanen T."/>
            <person name="Noordeloos M.E."/>
            <person name="Ohm R.A."/>
            <person name="Ortiz-Santana B."/>
            <person name="Ovrebo C."/>
            <person name="Racz N."/>
            <person name="Riley R."/>
            <person name="Savchenko A."/>
            <person name="Shiryaev A."/>
            <person name="Soop K."/>
            <person name="Spirin V."/>
            <person name="Szebenyi C."/>
            <person name="Tomsovsky M."/>
            <person name="Tulloss R.E."/>
            <person name="Uehling J."/>
            <person name="Grigoriev I.V."/>
            <person name="Vagvolgyi C."/>
            <person name="Papp T."/>
            <person name="Martin F.M."/>
            <person name="Miettinen O."/>
            <person name="Hibbett D.S."/>
            <person name="Nagy L.G."/>
        </authorList>
    </citation>
    <scope>NUCLEOTIDE SEQUENCE [LARGE SCALE GENOMIC DNA]</scope>
    <source>
        <strain evidence="2 3">CBS 166.37</strain>
    </source>
</reference>
<protein>
    <recommendedName>
        <fullName evidence="4">CUE domain-containing protein</fullName>
    </recommendedName>
</protein>
<feature type="compositionally biased region" description="Polar residues" evidence="1">
    <location>
        <begin position="628"/>
        <end position="641"/>
    </location>
</feature>
<feature type="compositionally biased region" description="Low complexity" evidence="1">
    <location>
        <begin position="76"/>
        <end position="89"/>
    </location>
</feature>
<evidence type="ECO:0008006" key="4">
    <source>
        <dbReference type="Google" id="ProtNLM"/>
    </source>
</evidence>
<feature type="region of interest" description="Disordered" evidence="1">
    <location>
        <begin position="745"/>
        <end position="797"/>
    </location>
</feature>
<feature type="region of interest" description="Disordered" evidence="1">
    <location>
        <begin position="704"/>
        <end position="729"/>
    </location>
</feature>
<feature type="compositionally biased region" description="Polar residues" evidence="1">
    <location>
        <begin position="597"/>
        <end position="615"/>
    </location>
</feature>
<dbReference type="OrthoDB" id="2413468at2759"/>
<name>A0A5C3MCW4_9AGAR</name>
<feature type="compositionally biased region" description="Low complexity" evidence="1">
    <location>
        <begin position="464"/>
        <end position="473"/>
    </location>
</feature>
<feature type="compositionally biased region" description="Low complexity" evidence="1">
    <location>
        <begin position="131"/>
        <end position="142"/>
    </location>
</feature>
<gene>
    <name evidence="2" type="ORF">BDQ12DRAFT_674605</name>
</gene>
<feature type="compositionally biased region" description="Polar residues" evidence="1">
    <location>
        <begin position="97"/>
        <end position="118"/>
    </location>
</feature>
<dbReference type="Proteomes" id="UP000308652">
    <property type="component" value="Unassembled WGS sequence"/>
</dbReference>
<feature type="compositionally biased region" description="Polar residues" evidence="1">
    <location>
        <begin position="421"/>
        <end position="430"/>
    </location>
</feature>
<feature type="compositionally biased region" description="Basic and acidic residues" evidence="1">
    <location>
        <begin position="494"/>
        <end position="504"/>
    </location>
</feature>
<feature type="compositionally biased region" description="Low complexity" evidence="1">
    <location>
        <begin position="616"/>
        <end position="627"/>
    </location>
</feature>
<evidence type="ECO:0000313" key="2">
    <source>
        <dbReference type="EMBL" id="TFK43224.1"/>
    </source>
</evidence>